<evidence type="ECO:0000259" key="4">
    <source>
        <dbReference type="Pfam" id="PF01420"/>
    </source>
</evidence>
<evidence type="ECO:0000256" key="1">
    <source>
        <dbReference type="ARBA" id="ARBA00010923"/>
    </source>
</evidence>
<dbReference type="PANTHER" id="PTHR30408:SF12">
    <property type="entry name" value="TYPE I RESTRICTION ENZYME MJAVIII SPECIFICITY SUBUNIT"/>
    <property type="match status" value="1"/>
</dbReference>
<dbReference type="AlphaFoldDB" id="A0A9D1ZN45"/>
<dbReference type="GO" id="GO:0003677">
    <property type="term" value="F:DNA binding"/>
    <property type="evidence" value="ECO:0007669"/>
    <property type="project" value="UniProtKB-KW"/>
</dbReference>
<dbReference type="InterPro" id="IPR044946">
    <property type="entry name" value="Restrct_endonuc_typeI_TRD_sf"/>
</dbReference>
<dbReference type="SUPFAM" id="SSF116734">
    <property type="entry name" value="DNA methylase specificity domain"/>
    <property type="match status" value="2"/>
</dbReference>
<reference evidence="5" key="1">
    <citation type="journal article" date="2021" name="PeerJ">
        <title>Extensive microbial diversity within the chicken gut microbiome revealed by metagenomics and culture.</title>
        <authorList>
            <person name="Gilroy R."/>
            <person name="Ravi A."/>
            <person name="Getino M."/>
            <person name="Pursley I."/>
            <person name="Horton D.L."/>
            <person name="Alikhan N.F."/>
            <person name="Baker D."/>
            <person name="Gharbi K."/>
            <person name="Hall N."/>
            <person name="Watson M."/>
            <person name="Adriaenssens E.M."/>
            <person name="Foster-Nyarko E."/>
            <person name="Jarju S."/>
            <person name="Secka A."/>
            <person name="Antonio M."/>
            <person name="Oren A."/>
            <person name="Chaudhuri R.R."/>
            <person name="La Ragione R."/>
            <person name="Hildebrand F."/>
            <person name="Pallen M.J."/>
        </authorList>
    </citation>
    <scope>NUCLEOTIDE SEQUENCE</scope>
    <source>
        <strain evidence="5">3204</strain>
    </source>
</reference>
<protein>
    <submittedName>
        <fullName evidence="5">Restriction endonuclease subunit S</fullName>
    </submittedName>
</protein>
<dbReference type="InterPro" id="IPR052021">
    <property type="entry name" value="Type-I_RS_S_subunit"/>
</dbReference>
<keyword evidence="5" id="KW-0255">Endonuclease</keyword>
<feature type="domain" description="Type I restriction modification DNA specificity" evidence="4">
    <location>
        <begin position="22"/>
        <end position="186"/>
    </location>
</feature>
<keyword evidence="2" id="KW-0680">Restriction system</keyword>
<gene>
    <name evidence="5" type="ORF">H9820_08675</name>
</gene>
<evidence type="ECO:0000313" key="6">
    <source>
        <dbReference type="Proteomes" id="UP000824013"/>
    </source>
</evidence>
<name>A0A9D1ZN45_9LACO</name>
<dbReference type="Proteomes" id="UP000824013">
    <property type="component" value="Unassembled WGS sequence"/>
</dbReference>
<dbReference type="GO" id="GO:0004519">
    <property type="term" value="F:endonuclease activity"/>
    <property type="evidence" value="ECO:0007669"/>
    <property type="project" value="UniProtKB-KW"/>
</dbReference>
<comment type="similarity">
    <text evidence="1">Belongs to the type-I restriction system S methylase family.</text>
</comment>
<comment type="caution">
    <text evidence="5">The sequence shown here is derived from an EMBL/GenBank/DDBJ whole genome shotgun (WGS) entry which is preliminary data.</text>
</comment>
<proteinExistence type="inferred from homology"/>
<dbReference type="GO" id="GO:0009307">
    <property type="term" value="P:DNA restriction-modification system"/>
    <property type="evidence" value="ECO:0007669"/>
    <property type="project" value="UniProtKB-KW"/>
</dbReference>
<evidence type="ECO:0000256" key="2">
    <source>
        <dbReference type="ARBA" id="ARBA00022747"/>
    </source>
</evidence>
<dbReference type="Pfam" id="PF01420">
    <property type="entry name" value="Methylase_S"/>
    <property type="match status" value="2"/>
</dbReference>
<dbReference type="InterPro" id="IPR000055">
    <property type="entry name" value="Restrct_endonuc_typeI_TRD"/>
</dbReference>
<dbReference type="Gene3D" id="3.90.220.20">
    <property type="entry name" value="DNA methylase specificity domains"/>
    <property type="match status" value="2"/>
</dbReference>
<sequence>MTKADKEGQRKAPILRFKGFTDDWEQRKLGNLFNERKEKSTKGELLSVTLSNGVTKFSDLNKKDNSNIKSGNYKVVKKNDIPYNSMRMWQGASGVSSYDGIVSPAYTVLVPNRNSNSNFYAVLFKKKSILNLFTRFSQGLTSDTWNLKYPILKDIIVPFTNLEEQKRIFKIFNVINNLLALYDRKLKLLSQVKKYFLDNLFAEKEYPNLRFKYFKKDKWEKTSLNSIVTYSNGKAHEKEINNKGNLDLVMMNSITTGGRLITKKKILSPQDTLNKNDIVIVLSDIAKGELIGKSSVIPCDNQYVLNQRIGCLHPTLNIDSFFVSKYINQKNRYFKSHAAGTSQINLSKSDVLNCTIYIPKVDEQHCVSNFIINVEKIINFYEYKKRHIIQIKNILLNTMFI</sequence>
<accession>A0A9D1ZN45</accession>
<evidence type="ECO:0000256" key="3">
    <source>
        <dbReference type="ARBA" id="ARBA00023125"/>
    </source>
</evidence>
<keyword evidence="5" id="KW-0540">Nuclease</keyword>
<dbReference type="PANTHER" id="PTHR30408">
    <property type="entry name" value="TYPE-1 RESTRICTION ENZYME ECOKI SPECIFICITY PROTEIN"/>
    <property type="match status" value="1"/>
</dbReference>
<evidence type="ECO:0000313" key="5">
    <source>
        <dbReference type="EMBL" id="HIY92997.1"/>
    </source>
</evidence>
<organism evidence="5 6">
    <name type="scientific">Candidatus Companilactobacillus pullicola</name>
    <dbReference type="NCBI Taxonomy" id="2838523"/>
    <lineage>
        <taxon>Bacteria</taxon>
        <taxon>Bacillati</taxon>
        <taxon>Bacillota</taxon>
        <taxon>Bacilli</taxon>
        <taxon>Lactobacillales</taxon>
        <taxon>Lactobacillaceae</taxon>
        <taxon>Companilactobacillus</taxon>
    </lineage>
</organism>
<reference evidence="5" key="2">
    <citation type="submission" date="2021-04" db="EMBL/GenBank/DDBJ databases">
        <authorList>
            <person name="Gilroy R."/>
        </authorList>
    </citation>
    <scope>NUCLEOTIDE SEQUENCE</scope>
    <source>
        <strain evidence="5">3204</strain>
    </source>
</reference>
<keyword evidence="5" id="KW-0378">Hydrolase</keyword>
<dbReference type="EMBL" id="DXCM01000062">
    <property type="protein sequence ID" value="HIY92997.1"/>
    <property type="molecule type" value="Genomic_DNA"/>
</dbReference>
<keyword evidence="3" id="KW-0238">DNA-binding</keyword>
<feature type="domain" description="Type I restriction modification DNA specificity" evidence="4">
    <location>
        <begin position="217"/>
        <end position="379"/>
    </location>
</feature>